<dbReference type="Pfam" id="PF07714">
    <property type="entry name" value="PK_Tyr_Ser-Thr"/>
    <property type="match status" value="1"/>
</dbReference>
<dbReference type="PROSITE" id="PS50011">
    <property type="entry name" value="PROTEIN_KINASE_DOM"/>
    <property type="match status" value="1"/>
</dbReference>
<feature type="binding site" evidence="1">
    <location>
        <position position="149"/>
    </location>
    <ligand>
        <name>ATP</name>
        <dbReference type="ChEBI" id="CHEBI:30616"/>
    </ligand>
</feature>
<keyword evidence="2" id="KW-0812">Transmembrane</keyword>
<dbReference type="AlphaFoldDB" id="A0A6A4ZAB8"/>
<feature type="non-terminal residue" evidence="4">
    <location>
        <position position="236"/>
    </location>
</feature>
<keyword evidence="1" id="KW-0067">ATP-binding</keyword>
<protein>
    <recommendedName>
        <fullName evidence="3">Protein kinase domain-containing protein</fullName>
    </recommendedName>
</protein>
<dbReference type="InterPro" id="IPR000719">
    <property type="entry name" value="Prot_kinase_dom"/>
</dbReference>
<gene>
    <name evidence="4" type="ORF">As57867_006517</name>
</gene>
<dbReference type="InterPro" id="IPR001245">
    <property type="entry name" value="Ser-Thr/Tyr_kinase_cat_dom"/>
</dbReference>
<dbReference type="SUPFAM" id="SSF56112">
    <property type="entry name" value="Protein kinase-like (PK-like)"/>
    <property type="match status" value="1"/>
</dbReference>
<dbReference type="PANTHER" id="PTHR44329:SF214">
    <property type="entry name" value="PROTEIN KINASE DOMAIN-CONTAINING PROTEIN"/>
    <property type="match status" value="1"/>
</dbReference>
<evidence type="ECO:0000259" key="3">
    <source>
        <dbReference type="PROSITE" id="PS50011"/>
    </source>
</evidence>
<dbReference type="GO" id="GO:0004674">
    <property type="term" value="F:protein serine/threonine kinase activity"/>
    <property type="evidence" value="ECO:0007669"/>
    <property type="project" value="TreeGrafter"/>
</dbReference>
<accession>A0A6A4ZAB8</accession>
<dbReference type="OrthoDB" id="4062651at2759"/>
<keyword evidence="2" id="KW-0472">Membrane</keyword>
<name>A0A6A4ZAB8_9STRA</name>
<evidence type="ECO:0000256" key="2">
    <source>
        <dbReference type="SAM" id="Phobius"/>
    </source>
</evidence>
<dbReference type="EMBL" id="VJMH01002737">
    <property type="protein sequence ID" value="KAF0707814.1"/>
    <property type="molecule type" value="Genomic_DNA"/>
</dbReference>
<dbReference type="PANTHER" id="PTHR44329">
    <property type="entry name" value="SERINE/THREONINE-PROTEIN KINASE TNNI3K-RELATED"/>
    <property type="match status" value="1"/>
</dbReference>
<dbReference type="PROSITE" id="PS00107">
    <property type="entry name" value="PROTEIN_KINASE_ATP"/>
    <property type="match status" value="1"/>
</dbReference>
<reference evidence="4" key="1">
    <citation type="submission" date="2019-06" db="EMBL/GenBank/DDBJ databases">
        <title>Genomics analysis of Aphanomyces spp. identifies a new class of oomycete effector associated with host adaptation.</title>
        <authorList>
            <person name="Gaulin E."/>
        </authorList>
    </citation>
    <scope>NUCLEOTIDE SEQUENCE</scope>
    <source>
        <strain evidence="4">CBS 578.67</strain>
    </source>
</reference>
<dbReference type="Gene3D" id="1.10.510.10">
    <property type="entry name" value="Transferase(Phosphotransferase) domain 1"/>
    <property type="match status" value="1"/>
</dbReference>
<organism evidence="4">
    <name type="scientific">Aphanomyces stellatus</name>
    <dbReference type="NCBI Taxonomy" id="120398"/>
    <lineage>
        <taxon>Eukaryota</taxon>
        <taxon>Sar</taxon>
        <taxon>Stramenopiles</taxon>
        <taxon>Oomycota</taxon>
        <taxon>Saprolegniomycetes</taxon>
        <taxon>Saprolegniales</taxon>
        <taxon>Verrucalvaceae</taxon>
        <taxon>Aphanomyces</taxon>
    </lineage>
</organism>
<sequence length="236" mass="26451">MLFGVFPICIIKDPPTLPPTTLIPGSNTSTSMPISAASASTSSNTLLCILSSAIVLTVLLIALILLYRRRNRRPKQHPWYQHNDDDDDMTFVTMDDVASDLLTNMFHSYRIPANKVDQDIEVGRGGYGVVYLATVRGPAKGETRRVAMKRLLPERLHNMEYMDAFLEEIRLCASLAHPNIVEFVGVTWTKLLNVSMLMEYMGLGDVWSLVEADRAEGLLQWNVNPDVQFNLNANQP</sequence>
<keyword evidence="1" id="KW-0547">Nucleotide-binding</keyword>
<evidence type="ECO:0000256" key="1">
    <source>
        <dbReference type="PROSITE-ProRule" id="PRU10141"/>
    </source>
</evidence>
<keyword evidence="2" id="KW-1133">Transmembrane helix</keyword>
<dbReference type="GO" id="GO:0005524">
    <property type="term" value="F:ATP binding"/>
    <property type="evidence" value="ECO:0007669"/>
    <property type="project" value="UniProtKB-UniRule"/>
</dbReference>
<proteinExistence type="predicted"/>
<dbReference type="InterPro" id="IPR011009">
    <property type="entry name" value="Kinase-like_dom_sf"/>
</dbReference>
<feature type="domain" description="Protein kinase" evidence="3">
    <location>
        <begin position="116"/>
        <end position="236"/>
    </location>
</feature>
<comment type="caution">
    <text evidence="4">The sequence shown here is derived from an EMBL/GenBank/DDBJ whole genome shotgun (WGS) entry which is preliminary data.</text>
</comment>
<dbReference type="InterPro" id="IPR017441">
    <property type="entry name" value="Protein_kinase_ATP_BS"/>
</dbReference>
<feature type="transmembrane region" description="Helical" evidence="2">
    <location>
        <begin position="44"/>
        <end position="67"/>
    </location>
</feature>
<dbReference type="InterPro" id="IPR051681">
    <property type="entry name" value="Ser/Thr_Kinases-Pseudokinases"/>
</dbReference>
<evidence type="ECO:0000313" key="4">
    <source>
        <dbReference type="EMBL" id="KAF0707814.1"/>
    </source>
</evidence>